<reference evidence="8" key="2">
    <citation type="submission" date="2013-10" db="EMBL/GenBank/DDBJ databases">
        <authorList>
            <person name="Aslett M."/>
        </authorList>
    </citation>
    <scope>NUCLEOTIDE SEQUENCE [LARGE SCALE GENOMIC DNA]</scope>
    <source>
        <strain evidence="8">Houghton</strain>
    </source>
</reference>
<comment type="similarity">
    <text evidence="4">Belongs to the DEAD box helicase family.</text>
</comment>
<feature type="transmembrane region" description="Helical" evidence="6">
    <location>
        <begin position="228"/>
        <end position="249"/>
    </location>
</feature>
<dbReference type="VEuPathDB" id="ToxoDB:EMH_0063410"/>
<accession>U6JZX0</accession>
<organism evidence="8 9">
    <name type="scientific">Eimeria mitis</name>
    <dbReference type="NCBI Taxonomy" id="44415"/>
    <lineage>
        <taxon>Eukaryota</taxon>
        <taxon>Sar</taxon>
        <taxon>Alveolata</taxon>
        <taxon>Apicomplexa</taxon>
        <taxon>Conoidasida</taxon>
        <taxon>Coccidia</taxon>
        <taxon>Eucoccidiorida</taxon>
        <taxon>Eimeriorina</taxon>
        <taxon>Eimeriidae</taxon>
        <taxon>Eimeria</taxon>
    </lineage>
</organism>
<keyword evidence="4" id="KW-0694">RNA-binding</keyword>
<keyword evidence="4 8" id="KW-0347">Helicase</keyword>
<dbReference type="GO" id="GO:0003724">
    <property type="term" value="F:RNA helicase activity"/>
    <property type="evidence" value="ECO:0007669"/>
    <property type="project" value="UniProtKB-EC"/>
</dbReference>
<dbReference type="EC" id="3.6.4.13" evidence="4"/>
<dbReference type="GO" id="GO:0005524">
    <property type="term" value="F:ATP binding"/>
    <property type="evidence" value="ECO:0007669"/>
    <property type="project" value="UniProtKB-UniRule"/>
</dbReference>
<keyword evidence="6" id="KW-1133">Transmembrane helix</keyword>
<comment type="function">
    <text evidence="4">RNA helicase.</text>
</comment>
<protein>
    <recommendedName>
        <fullName evidence="4">ATP-dependent RNA helicase</fullName>
        <ecNumber evidence="4">3.6.4.13</ecNumber>
    </recommendedName>
</protein>
<evidence type="ECO:0000256" key="5">
    <source>
        <dbReference type="SAM" id="MobiDB-lite"/>
    </source>
</evidence>
<keyword evidence="6" id="KW-0472">Membrane</keyword>
<dbReference type="PANTHER" id="PTHR24031">
    <property type="entry name" value="RNA HELICASE"/>
    <property type="match status" value="1"/>
</dbReference>
<reference evidence="8" key="1">
    <citation type="submission" date="2013-10" db="EMBL/GenBank/DDBJ databases">
        <title>Genomic analysis of the causative agents of coccidiosis in chickens.</title>
        <authorList>
            <person name="Reid A.J."/>
            <person name="Blake D."/>
            <person name="Billington K."/>
            <person name="Browne H."/>
            <person name="Dunn M."/>
            <person name="Hung S."/>
            <person name="Kawahara F."/>
            <person name="Miranda-Saavedra D."/>
            <person name="Mourier T."/>
            <person name="Nagra H."/>
            <person name="Otto T.D."/>
            <person name="Rawlings N."/>
            <person name="Sanchez A."/>
            <person name="Sanders M."/>
            <person name="Subramaniam C."/>
            <person name="Tay Y."/>
            <person name="Dear P."/>
            <person name="Doerig C."/>
            <person name="Gruber A."/>
            <person name="Parkinson J."/>
            <person name="Shirley M."/>
            <person name="Wan K.L."/>
            <person name="Berriman M."/>
            <person name="Tomley F."/>
            <person name="Pain A."/>
        </authorList>
    </citation>
    <scope>NUCLEOTIDE SEQUENCE [LARGE SCALE GENOMIC DNA]</scope>
    <source>
        <strain evidence="8">Houghton</strain>
    </source>
</reference>
<dbReference type="GO" id="GO:0003723">
    <property type="term" value="F:RNA binding"/>
    <property type="evidence" value="ECO:0007669"/>
    <property type="project" value="UniProtKB-UniRule"/>
</dbReference>
<dbReference type="OrthoDB" id="10256233at2759"/>
<dbReference type="EMBL" id="HG682975">
    <property type="protein sequence ID" value="CDJ31030.1"/>
    <property type="molecule type" value="Genomic_DNA"/>
</dbReference>
<name>U6JZX0_9EIME</name>
<evidence type="ECO:0000256" key="1">
    <source>
        <dbReference type="ARBA" id="ARBA00022741"/>
    </source>
</evidence>
<dbReference type="InterPro" id="IPR014001">
    <property type="entry name" value="Helicase_ATP-bd"/>
</dbReference>
<gene>
    <name evidence="8" type="ORF">EMH_0063410</name>
</gene>
<evidence type="ECO:0000256" key="3">
    <source>
        <dbReference type="ARBA" id="ARBA00022840"/>
    </source>
</evidence>
<dbReference type="Pfam" id="PF00270">
    <property type="entry name" value="DEAD"/>
    <property type="match status" value="1"/>
</dbReference>
<dbReference type="InterPro" id="IPR027417">
    <property type="entry name" value="P-loop_NTPase"/>
</dbReference>
<feature type="domain" description="Helicase ATP-binding" evidence="7">
    <location>
        <begin position="285"/>
        <end position="499"/>
    </location>
</feature>
<dbReference type="InterPro" id="IPR011545">
    <property type="entry name" value="DEAD/DEAH_box_helicase_dom"/>
</dbReference>
<dbReference type="SMART" id="SM00487">
    <property type="entry name" value="DEXDc"/>
    <property type="match status" value="1"/>
</dbReference>
<keyword evidence="6" id="KW-0812">Transmembrane</keyword>
<dbReference type="GO" id="GO:0016787">
    <property type="term" value="F:hydrolase activity"/>
    <property type="evidence" value="ECO:0007669"/>
    <property type="project" value="UniProtKB-KW"/>
</dbReference>
<dbReference type="Gene3D" id="3.40.50.300">
    <property type="entry name" value="P-loop containing nucleotide triphosphate hydrolases"/>
    <property type="match status" value="1"/>
</dbReference>
<dbReference type="AlphaFoldDB" id="U6JZX0"/>
<proteinExistence type="inferred from homology"/>
<feature type="compositionally biased region" description="Low complexity" evidence="5">
    <location>
        <begin position="264"/>
        <end position="279"/>
    </location>
</feature>
<keyword evidence="3 4" id="KW-0067">ATP-binding</keyword>
<dbReference type="PROSITE" id="PS51192">
    <property type="entry name" value="HELICASE_ATP_BIND_1"/>
    <property type="match status" value="1"/>
</dbReference>
<evidence type="ECO:0000259" key="7">
    <source>
        <dbReference type="PROSITE" id="PS51192"/>
    </source>
</evidence>
<keyword evidence="1 4" id="KW-0547">Nucleotide-binding</keyword>
<dbReference type="RefSeq" id="XP_013353595.1">
    <property type="nucleotide sequence ID" value="XM_013498141.1"/>
</dbReference>
<evidence type="ECO:0000256" key="2">
    <source>
        <dbReference type="ARBA" id="ARBA00022801"/>
    </source>
</evidence>
<evidence type="ECO:0000313" key="9">
    <source>
        <dbReference type="Proteomes" id="UP000030744"/>
    </source>
</evidence>
<feature type="region of interest" description="Disordered" evidence="5">
    <location>
        <begin position="263"/>
        <end position="294"/>
    </location>
</feature>
<evidence type="ECO:0000256" key="6">
    <source>
        <dbReference type="SAM" id="Phobius"/>
    </source>
</evidence>
<dbReference type="GeneID" id="25380929"/>
<keyword evidence="9" id="KW-1185">Reference proteome</keyword>
<comment type="catalytic activity">
    <reaction evidence="4">
        <text>ATP + H2O = ADP + phosphate + H(+)</text>
        <dbReference type="Rhea" id="RHEA:13065"/>
        <dbReference type="ChEBI" id="CHEBI:15377"/>
        <dbReference type="ChEBI" id="CHEBI:15378"/>
        <dbReference type="ChEBI" id="CHEBI:30616"/>
        <dbReference type="ChEBI" id="CHEBI:43474"/>
        <dbReference type="ChEBI" id="CHEBI:456216"/>
        <dbReference type="EC" id="3.6.4.13"/>
    </reaction>
</comment>
<evidence type="ECO:0000313" key="8">
    <source>
        <dbReference type="EMBL" id="CDJ31030.1"/>
    </source>
</evidence>
<comment type="domain">
    <text evidence="4">The Q motif is unique to and characteristic of the DEAD box family of RNA helicases and controls ATP binding and hydrolysis.</text>
</comment>
<dbReference type="Proteomes" id="UP000030744">
    <property type="component" value="Unassembled WGS sequence"/>
</dbReference>
<dbReference type="SUPFAM" id="SSF52540">
    <property type="entry name" value="P-loop containing nucleoside triphosphate hydrolases"/>
    <property type="match status" value="1"/>
</dbReference>
<evidence type="ECO:0000256" key="4">
    <source>
        <dbReference type="RuleBase" id="RU365068"/>
    </source>
</evidence>
<sequence>MSLLTAYSTADGLNVVLERQETFSGIQEPDSQVPVDNKNATIYGLKTARSLVHPWKVVISDSASPGELIVTSQAPSENLLDEWFKKCSETVTRNKTDCAKVKQAVLLLKKKISFMVTKAKCYWSSSSSQGRMCTVPELMGGVGGSNVPQNALDRSVTDVVDVVRELKAKVKGSRDAACNVAEKKIDYINDEVLKLKNGSNCKFARDRFIRLTSHLCYGAIDGLGTGSFLYFILAIAMFFFSLLLLILIIKDRDNDRYREPEYTAAAGGAAEPVQGAPEAVVPPPQEVQDPESSKAIVAPEGAGKTLAYLLPVLQRFVAEDRRRPLDMSEGSLASPFALILVPSRELARQVANVAMALLPSAPVVLLDPASPVRQHQQMLSHLSVRIVVSTPDRIRSLMRERRPQASATGRAEYAEPVYLSLKNLQILVVDEADCMMRRDYYSKVQFIYRTAMDCKASAEKSGERFRDCRSSLQLLCFSAVLPTNLLATFEADFPQAEVLNLLDAAKYGTEGGLSGKHQGFAEAPSNENGSPGAYPWRSCMFARRALVQLDCKIVTVCSLFFPYGQAVQSWELA</sequence>
<keyword evidence="2 4" id="KW-0378">Hydrolase</keyword>